<dbReference type="GO" id="GO:0008153">
    <property type="term" value="P:4-aminobenzoate biosynthetic process"/>
    <property type="evidence" value="ECO:0007669"/>
    <property type="project" value="TreeGrafter"/>
</dbReference>
<reference evidence="3" key="1">
    <citation type="submission" date="2019-09" db="EMBL/GenBank/DDBJ databases">
        <title>Antimicrobial potential of Antarctic Bacteria.</title>
        <authorList>
            <person name="Benaud N."/>
            <person name="Edwards R.J."/>
            <person name="Ferrari B.C."/>
        </authorList>
    </citation>
    <scope>NUCLEOTIDE SEQUENCE [LARGE SCALE GENOMIC DNA]</scope>
    <source>
        <strain evidence="3">SPB151</strain>
    </source>
</reference>
<dbReference type="InterPro" id="IPR001544">
    <property type="entry name" value="Aminotrans_IV"/>
</dbReference>
<dbReference type="PANTHER" id="PTHR42743:SF2">
    <property type="entry name" value="AMINODEOXYCHORISMATE LYASE"/>
    <property type="match status" value="1"/>
</dbReference>
<protein>
    <submittedName>
        <fullName evidence="2">Aminodeoxychorismate lyase</fullName>
    </submittedName>
</protein>
<dbReference type="KEGG" id="kqi:F1D05_20460"/>
<organism evidence="2 3">
    <name type="scientific">Kribbella qitaiheensis</name>
    <dbReference type="NCBI Taxonomy" id="1544730"/>
    <lineage>
        <taxon>Bacteria</taxon>
        <taxon>Bacillati</taxon>
        <taxon>Actinomycetota</taxon>
        <taxon>Actinomycetes</taxon>
        <taxon>Propionibacteriales</taxon>
        <taxon>Kribbellaceae</taxon>
        <taxon>Kribbella</taxon>
    </lineage>
</organism>
<sequence>MQVDRSTQTGGVTENLELNGLPLAPAEANYGLLRAATYGHFTSMQVRDGRVRGLALHLERLDHSSRELFGQGISADRLLSALRGALDRAWSADVSIRVNAFSRDRVKFGQGIPVEPDLLITVSDPVAPTAEPPRLLAFEHERPVPHLKHTGTFSLLYYGREAQLAGYDDALFYDRSGHISEASIWNVCFATAGRIVWPDAAVLPGITMLSLQAGLDALAVARETVAVPLTDLAGYDAAYLTNSIDPALPVASVTTPAGTTQYKPDPASADLIAKAHAAIPLDLI</sequence>
<keyword evidence="2" id="KW-0456">Lyase</keyword>
<dbReference type="Gene3D" id="3.30.470.10">
    <property type="match status" value="1"/>
</dbReference>
<evidence type="ECO:0000313" key="3">
    <source>
        <dbReference type="Proteomes" id="UP000515563"/>
    </source>
</evidence>
<dbReference type="AlphaFoldDB" id="A0A7G6X0T7"/>
<dbReference type="EMBL" id="CP043661">
    <property type="protein sequence ID" value="QNE19852.1"/>
    <property type="molecule type" value="Genomic_DNA"/>
</dbReference>
<dbReference type="Gene3D" id="3.20.10.10">
    <property type="entry name" value="D-amino Acid Aminotransferase, subunit A, domain 2"/>
    <property type="match status" value="1"/>
</dbReference>
<dbReference type="InterPro" id="IPR036038">
    <property type="entry name" value="Aminotransferase-like"/>
</dbReference>
<dbReference type="Proteomes" id="UP000515563">
    <property type="component" value="Chromosome"/>
</dbReference>
<reference evidence="2 3" key="2">
    <citation type="journal article" date="2020" name="Microbiol. Resour. Announc.">
        <title>Antarctic desert soil bacteria exhibit high novel natural product potential, evaluated through long-read genome sequencing and comparative genomics.</title>
        <authorList>
            <person name="Benaud N."/>
            <person name="Edwards R.J."/>
            <person name="Amos T.G."/>
            <person name="D'Agostino P.M."/>
            <person name="Gutierrez-Chavez C."/>
            <person name="Montgomery K."/>
            <person name="Nicetic I."/>
            <person name="Ferrari B.C."/>
        </authorList>
    </citation>
    <scope>NUCLEOTIDE SEQUENCE [LARGE SCALE GENOMIC DNA]</scope>
    <source>
        <strain evidence="2 3">SPB151</strain>
    </source>
</reference>
<dbReference type="InterPro" id="IPR043131">
    <property type="entry name" value="BCAT-like_N"/>
</dbReference>
<dbReference type="PANTHER" id="PTHR42743">
    <property type="entry name" value="AMINO-ACID AMINOTRANSFERASE"/>
    <property type="match status" value="1"/>
</dbReference>
<comment type="similarity">
    <text evidence="1">Belongs to the class-IV pyridoxal-phosphate-dependent aminotransferase family.</text>
</comment>
<dbReference type="InterPro" id="IPR050571">
    <property type="entry name" value="Class-IV_PLP-Dep_Aminotrnsfr"/>
</dbReference>
<dbReference type="InterPro" id="IPR043132">
    <property type="entry name" value="BCAT-like_C"/>
</dbReference>
<dbReference type="SUPFAM" id="SSF56752">
    <property type="entry name" value="D-aminoacid aminotransferase-like PLP-dependent enzymes"/>
    <property type="match status" value="1"/>
</dbReference>
<proteinExistence type="inferred from homology"/>
<dbReference type="Pfam" id="PF01063">
    <property type="entry name" value="Aminotran_4"/>
    <property type="match status" value="1"/>
</dbReference>
<dbReference type="GO" id="GO:0005829">
    <property type="term" value="C:cytosol"/>
    <property type="evidence" value="ECO:0007669"/>
    <property type="project" value="TreeGrafter"/>
</dbReference>
<evidence type="ECO:0000256" key="1">
    <source>
        <dbReference type="ARBA" id="ARBA00009320"/>
    </source>
</evidence>
<name>A0A7G6X0T7_9ACTN</name>
<keyword evidence="3" id="KW-1185">Reference proteome</keyword>
<gene>
    <name evidence="2" type="ORF">F1D05_20460</name>
</gene>
<accession>A0A7G6X0T7</accession>
<dbReference type="GO" id="GO:0008696">
    <property type="term" value="F:4-amino-4-deoxychorismate lyase activity"/>
    <property type="evidence" value="ECO:0007669"/>
    <property type="project" value="TreeGrafter"/>
</dbReference>
<evidence type="ECO:0000313" key="2">
    <source>
        <dbReference type="EMBL" id="QNE19852.1"/>
    </source>
</evidence>
<dbReference type="NCBIfam" id="NF006734">
    <property type="entry name" value="PRK09266.1"/>
    <property type="match status" value="1"/>
</dbReference>